<feature type="region of interest" description="Disordered" evidence="1">
    <location>
        <begin position="125"/>
        <end position="144"/>
    </location>
</feature>
<proteinExistence type="predicted"/>
<organism evidence="2">
    <name type="scientific">Bracoviriform facetosae</name>
    <dbReference type="NCBI Taxonomy" id="2083300"/>
    <lineage>
        <taxon>Viruses</taxon>
        <taxon>Viruses incertae sedis</taxon>
        <taxon>Polydnaviriformidae</taxon>
        <taxon>Bracoviriform</taxon>
    </lineage>
</organism>
<gene>
    <name evidence="2" type="ORF">CsmBV36.3</name>
</gene>
<evidence type="ECO:0000313" key="2">
    <source>
        <dbReference type="EMBL" id="AGO14486.1"/>
    </source>
</evidence>
<dbReference type="EMBL" id="EF710642">
    <property type="protein sequence ID" value="AGO14486.1"/>
    <property type="molecule type" value="Genomic_DNA"/>
</dbReference>
<protein>
    <submittedName>
        <fullName evidence="2">Putative capsid-like protein</fullName>
    </submittedName>
</protein>
<reference evidence="2" key="1">
    <citation type="submission" date="2013-06" db="EMBL/GenBank/DDBJ databases">
        <title>Bracovirus Evolution: Comparative Genomics of Multiple Viral and Proviral Genomes.</title>
        <authorList>
            <person name="Desjardins C.A."/>
            <person name="Gundersen-Rindal D.E."/>
            <person name="Hostetler J.B."/>
            <person name="Tallon L.J."/>
            <person name="Utterback T.R."/>
            <person name="Fuester R.W."/>
            <person name="Schatz M.C."/>
            <person name="Pedroni M.J."/>
            <person name="Fadrosh D.W."/>
            <person name="Haas B.J."/>
            <person name="Toms B.S."/>
            <person name="Chen D."/>
            <person name="Nene V."/>
        </authorList>
    </citation>
    <scope>NUCLEOTIDE SEQUENCE</scope>
</reference>
<name>R9XKV7_9VIRU</name>
<accession>R9XKV7</accession>
<evidence type="ECO:0000256" key="1">
    <source>
        <dbReference type="SAM" id="MobiDB-lite"/>
    </source>
</evidence>
<sequence length="144" mass="16036">MLAKSAVILFALAVGLSSLSNGKSTVSANAIPSSSRLSFDIGDDFDDYYKYIGNFYRSGVRKDRSGPVTYQYLNTLQQVKSESENYMGSEVNRDKIVHENINTDVDNYSGALTLQVDNTWQRSSSNGTNYMGSQTRQKNLLYSN</sequence>